<name>A0A0C7NYP4_DEFTU</name>
<evidence type="ECO:0000313" key="2">
    <source>
        <dbReference type="Proteomes" id="UP000032809"/>
    </source>
</evidence>
<evidence type="ECO:0000313" key="1">
    <source>
        <dbReference type="EMBL" id="CEP78363.1"/>
    </source>
</evidence>
<reference evidence="2" key="1">
    <citation type="submission" date="2014-11" db="EMBL/GenBank/DDBJ databases">
        <authorList>
            <person name="Wibberg D."/>
        </authorList>
    </citation>
    <scope>NUCLEOTIDE SEQUENCE [LARGE SCALE GENOMIC DNA]</scope>
    <source>
        <strain evidence="2">L3</strain>
    </source>
</reference>
<keyword evidence="2" id="KW-1185">Reference proteome</keyword>
<proteinExistence type="predicted"/>
<dbReference type="KEGG" id="dtn:DTL3_1059"/>
<sequence length="71" mass="8320">MAIDLRGRPSSYPTYEEWKQVKGAKTELDYEGSYPTYEEWKLQIYLINLDMTLVLILPMRNGNSHLSKILP</sequence>
<dbReference type="Proteomes" id="UP000032809">
    <property type="component" value="Chromosome I"/>
</dbReference>
<gene>
    <name evidence="1" type="ORF">DTL3_1059</name>
</gene>
<dbReference type="EMBL" id="LN824141">
    <property type="protein sequence ID" value="CEP78363.1"/>
    <property type="molecule type" value="Genomic_DNA"/>
</dbReference>
<organism evidence="1 2">
    <name type="scientific">Defluviitoga tunisiensis</name>
    <dbReference type="NCBI Taxonomy" id="1006576"/>
    <lineage>
        <taxon>Bacteria</taxon>
        <taxon>Thermotogati</taxon>
        <taxon>Thermotogota</taxon>
        <taxon>Thermotogae</taxon>
        <taxon>Petrotogales</taxon>
        <taxon>Petrotogaceae</taxon>
        <taxon>Defluviitoga</taxon>
    </lineage>
</organism>
<protein>
    <submittedName>
        <fullName evidence="1">Uncharacterized protein</fullName>
    </submittedName>
</protein>
<dbReference type="AlphaFoldDB" id="A0A0C7NYP4"/>
<accession>A0A0C7NYP4</accession>
<dbReference type="HOGENOM" id="CLU_2733329_0_0_0"/>